<dbReference type="Proteomes" id="UP001501436">
    <property type="component" value="Unassembled WGS sequence"/>
</dbReference>
<reference evidence="6" key="1">
    <citation type="journal article" date="2019" name="Int. J. Syst. Evol. Microbiol.">
        <title>The Global Catalogue of Microorganisms (GCM) 10K type strain sequencing project: providing services to taxonomists for standard genome sequencing and annotation.</title>
        <authorList>
            <consortium name="The Broad Institute Genomics Platform"/>
            <consortium name="The Broad Institute Genome Sequencing Center for Infectious Disease"/>
            <person name="Wu L."/>
            <person name="Ma J."/>
        </authorList>
    </citation>
    <scope>NUCLEOTIDE SEQUENCE [LARGE SCALE GENOMIC DNA]</scope>
    <source>
        <strain evidence="6">JCM 18283</strain>
    </source>
</reference>
<keyword evidence="2" id="KW-0902">Two-component regulatory system</keyword>
<evidence type="ECO:0000313" key="5">
    <source>
        <dbReference type="EMBL" id="GAA4917036.1"/>
    </source>
</evidence>
<dbReference type="SUPFAM" id="SSF52172">
    <property type="entry name" value="CheY-like"/>
    <property type="match status" value="1"/>
</dbReference>
<dbReference type="PANTHER" id="PTHR44591:SF14">
    <property type="entry name" value="PROTEIN PILG"/>
    <property type="match status" value="1"/>
</dbReference>
<dbReference type="Pfam" id="PF00072">
    <property type="entry name" value="Response_reg"/>
    <property type="match status" value="1"/>
</dbReference>
<dbReference type="InterPro" id="IPR050595">
    <property type="entry name" value="Bact_response_regulator"/>
</dbReference>
<name>A0ABP9G2W8_9SPHI</name>
<proteinExistence type="predicted"/>
<dbReference type="Gene3D" id="3.40.50.2300">
    <property type="match status" value="1"/>
</dbReference>
<dbReference type="InterPro" id="IPR001789">
    <property type="entry name" value="Sig_transdc_resp-reg_receiver"/>
</dbReference>
<accession>A0ABP9G2W8</accession>
<organism evidence="5 6">
    <name type="scientific">Mucilaginibacter defluvii</name>
    <dbReference type="NCBI Taxonomy" id="1196019"/>
    <lineage>
        <taxon>Bacteria</taxon>
        <taxon>Pseudomonadati</taxon>
        <taxon>Bacteroidota</taxon>
        <taxon>Sphingobacteriia</taxon>
        <taxon>Sphingobacteriales</taxon>
        <taxon>Sphingobacteriaceae</taxon>
        <taxon>Mucilaginibacter</taxon>
    </lineage>
</organism>
<dbReference type="EMBL" id="BAABJI010000002">
    <property type="protein sequence ID" value="GAA4917036.1"/>
    <property type="molecule type" value="Genomic_DNA"/>
</dbReference>
<feature type="domain" description="Response regulatory" evidence="4">
    <location>
        <begin position="42"/>
        <end position="156"/>
    </location>
</feature>
<dbReference type="PANTHER" id="PTHR44591">
    <property type="entry name" value="STRESS RESPONSE REGULATOR PROTEIN 1"/>
    <property type="match status" value="1"/>
</dbReference>
<dbReference type="SMART" id="SM00448">
    <property type="entry name" value="REC"/>
    <property type="match status" value="1"/>
</dbReference>
<keyword evidence="6" id="KW-1185">Reference proteome</keyword>
<sequence>MRSQPLNFFKERCMSHDLSNGAKATGLGLRNMQNYMLTEKRKVMIIDDDADICDIMHDVLHYEGFEVKCLLGPDRLFEEIAAFKPQVIILDYILKGITGGEVCSELKKRRSTSVLPIILMSAYPRVSKSTVDCCFETFIAKPFDLEEFVSAVRHLAIGH</sequence>
<evidence type="ECO:0000256" key="2">
    <source>
        <dbReference type="ARBA" id="ARBA00023012"/>
    </source>
</evidence>
<evidence type="ECO:0000313" key="6">
    <source>
        <dbReference type="Proteomes" id="UP001501436"/>
    </source>
</evidence>
<evidence type="ECO:0000256" key="3">
    <source>
        <dbReference type="PROSITE-ProRule" id="PRU00169"/>
    </source>
</evidence>
<gene>
    <name evidence="5" type="ORF">GCM10023313_20790</name>
</gene>
<dbReference type="PROSITE" id="PS50110">
    <property type="entry name" value="RESPONSE_REGULATORY"/>
    <property type="match status" value="1"/>
</dbReference>
<protein>
    <recommendedName>
        <fullName evidence="4">Response regulatory domain-containing protein</fullName>
    </recommendedName>
</protein>
<keyword evidence="1 3" id="KW-0597">Phosphoprotein</keyword>
<evidence type="ECO:0000256" key="1">
    <source>
        <dbReference type="ARBA" id="ARBA00022553"/>
    </source>
</evidence>
<comment type="caution">
    <text evidence="5">The sequence shown here is derived from an EMBL/GenBank/DDBJ whole genome shotgun (WGS) entry which is preliminary data.</text>
</comment>
<dbReference type="InterPro" id="IPR011006">
    <property type="entry name" value="CheY-like_superfamily"/>
</dbReference>
<evidence type="ECO:0000259" key="4">
    <source>
        <dbReference type="PROSITE" id="PS50110"/>
    </source>
</evidence>
<feature type="modified residue" description="4-aspartylphosphate" evidence="3">
    <location>
        <position position="91"/>
    </location>
</feature>